<dbReference type="GO" id="GO:0003676">
    <property type="term" value="F:nucleic acid binding"/>
    <property type="evidence" value="ECO:0007669"/>
    <property type="project" value="InterPro"/>
</dbReference>
<sequence length="268" mass="29868">MLLRAAVFALACLPAVALGWGDAGHRIVGELAERQLTPGARAAVAALLIDEADPTLAGVAKWADDVRGSEAYGYSRPWHYVNFDSLDCEYLPERHCPNGDCIVAAIARQAAVLGDYGYSRQQRAEALKFVVHFVGDVHQPMHAGLRADRGGNNTLVDFRQRQWNLHAIWDFAILNSHQPDWRIHVEELAPRPWGEDGPPTDFAPLAWALESCRAIRARAIYPPEDQRLIGRDYLERHRPFAELRLRQAGARLAALLNATLDPGRPDFD</sequence>
<keyword evidence="9" id="KW-1185">Reference proteome</keyword>
<gene>
    <name evidence="8" type="ORF">HNQ58_001978</name>
</gene>
<dbReference type="GO" id="GO:0016788">
    <property type="term" value="F:hydrolase activity, acting on ester bonds"/>
    <property type="evidence" value="ECO:0007669"/>
    <property type="project" value="InterPro"/>
</dbReference>
<feature type="signal peptide" evidence="7">
    <location>
        <begin position="1"/>
        <end position="17"/>
    </location>
</feature>
<dbReference type="PANTHER" id="PTHR33146">
    <property type="entry name" value="ENDONUCLEASE 4"/>
    <property type="match status" value="1"/>
</dbReference>
<evidence type="ECO:0000256" key="5">
    <source>
        <dbReference type="ARBA" id="ARBA00023157"/>
    </source>
</evidence>
<dbReference type="AlphaFoldDB" id="A0A7W8DF08"/>
<dbReference type="RefSeq" id="WP_183948741.1">
    <property type="nucleotide sequence ID" value="NZ_JACHHX010000014.1"/>
</dbReference>
<keyword evidence="4" id="KW-0378">Hydrolase</keyword>
<evidence type="ECO:0000313" key="8">
    <source>
        <dbReference type="EMBL" id="MBB5016068.1"/>
    </source>
</evidence>
<dbReference type="EMBL" id="JACHHX010000014">
    <property type="protein sequence ID" value="MBB5016068.1"/>
    <property type="molecule type" value="Genomic_DNA"/>
</dbReference>
<dbReference type="InterPro" id="IPR003154">
    <property type="entry name" value="S1/P1nuclease"/>
</dbReference>
<keyword evidence="5" id="KW-1015">Disulfide bond</keyword>
<dbReference type="SUPFAM" id="SSF48537">
    <property type="entry name" value="Phospholipase C/P1 nuclease"/>
    <property type="match status" value="1"/>
</dbReference>
<name>A0A7W8DF08_9GAMM</name>
<proteinExistence type="predicted"/>
<dbReference type="CDD" id="cd11010">
    <property type="entry name" value="S1-P1_nuclease"/>
    <property type="match status" value="1"/>
</dbReference>
<dbReference type="GO" id="GO:0046872">
    <property type="term" value="F:metal ion binding"/>
    <property type="evidence" value="ECO:0007669"/>
    <property type="project" value="UniProtKB-KW"/>
</dbReference>
<keyword evidence="3" id="KW-0255">Endonuclease</keyword>
<comment type="caution">
    <text evidence="8">The sequence shown here is derived from an EMBL/GenBank/DDBJ whole genome shotgun (WGS) entry which is preliminary data.</text>
</comment>
<dbReference type="Proteomes" id="UP000519004">
    <property type="component" value="Unassembled WGS sequence"/>
</dbReference>
<evidence type="ECO:0000256" key="7">
    <source>
        <dbReference type="SAM" id="SignalP"/>
    </source>
</evidence>
<accession>A0A7W8DF08</accession>
<evidence type="ECO:0000256" key="1">
    <source>
        <dbReference type="ARBA" id="ARBA00022722"/>
    </source>
</evidence>
<organism evidence="8 9">
    <name type="scientific">Rehaibacterium terrae</name>
    <dbReference type="NCBI Taxonomy" id="1341696"/>
    <lineage>
        <taxon>Bacteria</taxon>
        <taxon>Pseudomonadati</taxon>
        <taxon>Pseudomonadota</taxon>
        <taxon>Gammaproteobacteria</taxon>
        <taxon>Lysobacterales</taxon>
        <taxon>Lysobacteraceae</taxon>
        <taxon>Rehaibacterium</taxon>
    </lineage>
</organism>
<feature type="chain" id="PRO_5031316858" description="Endonuclease" evidence="7">
    <location>
        <begin position="18"/>
        <end position="268"/>
    </location>
</feature>
<dbReference type="InterPro" id="IPR008947">
    <property type="entry name" value="PLipase_C/P1_nuclease_dom_sf"/>
</dbReference>
<keyword evidence="6" id="KW-0325">Glycoprotein</keyword>
<keyword evidence="1" id="KW-0540">Nuclease</keyword>
<evidence type="ECO:0000256" key="6">
    <source>
        <dbReference type="ARBA" id="ARBA00023180"/>
    </source>
</evidence>
<evidence type="ECO:0000256" key="2">
    <source>
        <dbReference type="ARBA" id="ARBA00022723"/>
    </source>
</evidence>
<reference evidence="8 9" key="1">
    <citation type="submission" date="2020-08" db="EMBL/GenBank/DDBJ databases">
        <title>Genomic Encyclopedia of Type Strains, Phase IV (KMG-IV): sequencing the most valuable type-strain genomes for metagenomic binning, comparative biology and taxonomic classification.</title>
        <authorList>
            <person name="Goeker M."/>
        </authorList>
    </citation>
    <scope>NUCLEOTIDE SEQUENCE [LARGE SCALE GENOMIC DNA]</scope>
    <source>
        <strain evidence="8 9">DSM 25897</strain>
    </source>
</reference>
<evidence type="ECO:0000256" key="3">
    <source>
        <dbReference type="ARBA" id="ARBA00022759"/>
    </source>
</evidence>
<dbReference type="Gene3D" id="1.10.575.10">
    <property type="entry name" value="P1 Nuclease"/>
    <property type="match status" value="1"/>
</dbReference>
<keyword evidence="2" id="KW-0479">Metal-binding</keyword>
<dbReference type="GO" id="GO:0006308">
    <property type="term" value="P:DNA catabolic process"/>
    <property type="evidence" value="ECO:0007669"/>
    <property type="project" value="InterPro"/>
</dbReference>
<evidence type="ECO:0000313" key="9">
    <source>
        <dbReference type="Proteomes" id="UP000519004"/>
    </source>
</evidence>
<evidence type="ECO:0008006" key="10">
    <source>
        <dbReference type="Google" id="ProtNLM"/>
    </source>
</evidence>
<dbReference type="Pfam" id="PF02265">
    <property type="entry name" value="S1-P1_nuclease"/>
    <property type="match status" value="1"/>
</dbReference>
<evidence type="ECO:0000256" key="4">
    <source>
        <dbReference type="ARBA" id="ARBA00022801"/>
    </source>
</evidence>
<keyword evidence="7" id="KW-0732">Signal</keyword>
<dbReference type="GO" id="GO:0004519">
    <property type="term" value="F:endonuclease activity"/>
    <property type="evidence" value="ECO:0007669"/>
    <property type="project" value="UniProtKB-KW"/>
</dbReference>
<dbReference type="PANTHER" id="PTHR33146:SF26">
    <property type="entry name" value="ENDONUCLEASE 4"/>
    <property type="match status" value="1"/>
</dbReference>
<protein>
    <recommendedName>
        <fullName evidence="10">Endonuclease</fullName>
    </recommendedName>
</protein>